<evidence type="ECO:0000313" key="9">
    <source>
        <dbReference type="Proteomes" id="UP000066049"/>
    </source>
</evidence>
<feature type="transmembrane region" description="Helical" evidence="7">
    <location>
        <begin position="121"/>
        <end position="138"/>
    </location>
</feature>
<protein>
    <submittedName>
        <fullName evidence="8">Putative membrane protein, YeiH/YadS family</fullName>
    </submittedName>
</protein>
<feature type="transmembrane region" description="Helical" evidence="7">
    <location>
        <begin position="209"/>
        <end position="234"/>
    </location>
</feature>
<dbReference type="AlphaFoldDB" id="A0A0M4TNR9"/>
<dbReference type="EMBL" id="CP012541">
    <property type="protein sequence ID" value="ALF48139.1"/>
    <property type="molecule type" value="Genomic_DNA"/>
</dbReference>
<gene>
    <name evidence="8" type="ORF">CCON33237_1489</name>
</gene>
<comment type="similarity">
    <text evidence="2">Belongs to the UPF0324 family.</text>
</comment>
<comment type="subcellular location">
    <subcellularLocation>
        <location evidence="1">Cell membrane</location>
        <topology evidence="1">Multi-pass membrane protein</topology>
    </subcellularLocation>
</comment>
<dbReference type="PANTHER" id="PTHR30106">
    <property type="entry name" value="INNER MEMBRANE PROTEIN YEIH-RELATED"/>
    <property type="match status" value="1"/>
</dbReference>
<feature type="transmembrane region" description="Helical" evidence="7">
    <location>
        <begin position="272"/>
        <end position="292"/>
    </location>
</feature>
<feature type="transmembrane region" description="Helical" evidence="7">
    <location>
        <begin position="30"/>
        <end position="48"/>
    </location>
</feature>
<keyword evidence="5 7" id="KW-1133">Transmembrane helix</keyword>
<dbReference type="RefSeq" id="WP_054197072.1">
    <property type="nucleotide sequence ID" value="NZ_CABPUF010000008.1"/>
</dbReference>
<dbReference type="InterPro" id="IPR018383">
    <property type="entry name" value="UPF0324_pro"/>
</dbReference>
<sequence length="327" mass="34846">MSHKFFAMLVLAVICAVSFALSNTILAKFHTSPLIISIILGAIFANLFTKQTQILKSSGVVAIAGKQILRLGIILFGFNISLNQIASVGTLGVIYAAFMVFATFCFALFAAKALGLSKDSAVLIGSGASICGAAAVMATQNEIKADANKLAIAICTVVLFGTIGMFIYPFIAKFLALTPQQTGFFIGGSLHEVAHVVAASAAFDGTASSTAVIIKMLRVIMLVPFLFLLNFLNLSQNSGGSKLKSIPWFALFFLVAICVRSLPFFPENLVQILKLASSICLCVAMCALGFGIDRSIFKATGKKPFLLAFFIFLWLICSSLVFVKTLC</sequence>
<dbReference type="GeneID" id="28663168"/>
<organism evidence="8 9">
    <name type="scientific">Campylobacter concisus</name>
    <dbReference type="NCBI Taxonomy" id="199"/>
    <lineage>
        <taxon>Bacteria</taxon>
        <taxon>Pseudomonadati</taxon>
        <taxon>Campylobacterota</taxon>
        <taxon>Epsilonproteobacteria</taxon>
        <taxon>Campylobacterales</taxon>
        <taxon>Campylobacteraceae</taxon>
        <taxon>Campylobacter</taxon>
    </lineage>
</organism>
<proteinExistence type="inferred from homology"/>
<feature type="transmembrane region" description="Helical" evidence="7">
    <location>
        <begin position="150"/>
        <end position="171"/>
    </location>
</feature>
<evidence type="ECO:0000256" key="7">
    <source>
        <dbReference type="SAM" id="Phobius"/>
    </source>
</evidence>
<keyword evidence="3" id="KW-1003">Cell membrane</keyword>
<accession>A0A0M4TNR9</accession>
<feature type="transmembrane region" description="Helical" evidence="7">
    <location>
        <begin position="92"/>
        <end position="114"/>
    </location>
</feature>
<dbReference type="Pfam" id="PF03601">
    <property type="entry name" value="Cons_hypoth698"/>
    <property type="match status" value="1"/>
</dbReference>
<dbReference type="KEGG" id="ccoc:CCON33237_1489"/>
<evidence type="ECO:0000313" key="8">
    <source>
        <dbReference type="EMBL" id="ALF48139.1"/>
    </source>
</evidence>
<dbReference type="PATRIC" id="fig|199.248.peg.1538"/>
<dbReference type="NCBIfam" id="TIGR00698">
    <property type="entry name" value="YeiH family putative sulfate export transporter"/>
    <property type="match status" value="1"/>
</dbReference>
<evidence type="ECO:0000256" key="4">
    <source>
        <dbReference type="ARBA" id="ARBA00022692"/>
    </source>
</evidence>
<feature type="transmembrane region" description="Helical" evidence="7">
    <location>
        <begin position="246"/>
        <end position="266"/>
    </location>
</feature>
<evidence type="ECO:0000256" key="1">
    <source>
        <dbReference type="ARBA" id="ARBA00004651"/>
    </source>
</evidence>
<evidence type="ECO:0000256" key="6">
    <source>
        <dbReference type="ARBA" id="ARBA00023136"/>
    </source>
</evidence>
<evidence type="ECO:0000256" key="3">
    <source>
        <dbReference type="ARBA" id="ARBA00022475"/>
    </source>
</evidence>
<evidence type="ECO:0000256" key="5">
    <source>
        <dbReference type="ARBA" id="ARBA00022989"/>
    </source>
</evidence>
<feature type="transmembrane region" description="Helical" evidence="7">
    <location>
        <begin position="304"/>
        <end position="323"/>
    </location>
</feature>
<dbReference type="GO" id="GO:0005886">
    <property type="term" value="C:plasma membrane"/>
    <property type="evidence" value="ECO:0007669"/>
    <property type="project" value="UniProtKB-SubCell"/>
</dbReference>
<dbReference type="Proteomes" id="UP000066049">
    <property type="component" value="Chromosome"/>
</dbReference>
<evidence type="ECO:0000256" key="2">
    <source>
        <dbReference type="ARBA" id="ARBA00007977"/>
    </source>
</evidence>
<dbReference type="InterPro" id="IPR004630">
    <property type="entry name" value="UPF0324_YeiH-like"/>
</dbReference>
<dbReference type="PANTHER" id="PTHR30106:SF2">
    <property type="entry name" value="UPF0324 INNER MEMBRANE PROTEIN YEIH"/>
    <property type="match status" value="1"/>
</dbReference>
<keyword evidence="6 7" id="KW-0472">Membrane</keyword>
<keyword evidence="4 7" id="KW-0812">Transmembrane</keyword>
<name>A0A0M4TNR9_9BACT</name>
<reference evidence="9" key="1">
    <citation type="submission" date="2015-08" db="EMBL/GenBank/DDBJ databases">
        <title>Comparative genomics of the Campylobacter concisus group.</title>
        <authorList>
            <person name="Miller W.G."/>
            <person name="Yee E."/>
            <person name="Chapman M.H."/>
            <person name="Huynh S."/>
            <person name="Bono J.L."/>
            <person name="On S.L.W."/>
            <person name="St Leger J."/>
            <person name="Foster G."/>
            <person name="Parker C.T."/>
        </authorList>
    </citation>
    <scope>NUCLEOTIDE SEQUENCE [LARGE SCALE GENOMIC DNA]</scope>
    <source>
        <strain evidence="9">ATCC 33237</strain>
    </source>
</reference>
<feature type="transmembrane region" description="Helical" evidence="7">
    <location>
        <begin position="68"/>
        <end position="86"/>
    </location>
</feature>